<dbReference type="CTD" id="118980"/>
<evidence type="ECO:0000256" key="8">
    <source>
        <dbReference type="ARBA" id="ARBA00023136"/>
    </source>
</evidence>
<protein>
    <recommendedName>
        <fullName evidence="9">Sidoreflexin</fullName>
    </recommendedName>
</protein>
<dbReference type="OMA" id="LQRYVPF"/>
<keyword evidence="3" id="KW-0813">Transport</keyword>
<keyword evidence="6 9" id="KW-1133">Transmembrane helix</keyword>
<name>H2NBG2_PONAB</name>
<keyword evidence="7 9" id="KW-0496">Mitochondrion</keyword>
<evidence type="ECO:0000256" key="2">
    <source>
        <dbReference type="ARBA" id="ARBA00005974"/>
    </source>
</evidence>
<dbReference type="Ensembl" id="ENSPPYT00000003139.3">
    <property type="protein sequence ID" value="ENSPPYP00000003035.3"/>
    <property type="gene ID" value="ENSPPYG00000002609.3"/>
</dbReference>
<dbReference type="PANTHER" id="PTHR11153">
    <property type="entry name" value="SIDEROFLEXIN"/>
    <property type="match status" value="1"/>
</dbReference>
<accession>H2NBG2</accession>
<organism evidence="10 11">
    <name type="scientific">Pongo abelii</name>
    <name type="common">Sumatran orangutan</name>
    <name type="synonym">Pongo pygmaeus abelii</name>
    <dbReference type="NCBI Taxonomy" id="9601"/>
    <lineage>
        <taxon>Eukaryota</taxon>
        <taxon>Metazoa</taxon>
        <taxon>Chordata</taxon>
        <taxon>Craniata</taxon>
        <taxon>Vertebrata</taxon>
        <taxon>Euteleostomi</taxon>
        <taxon>Mammalia</taxon>
        <taxon>Eutheria</taxon>
        <taxon>Euarchontoglires</taxon>
        <taxon>Primates</taxon>
        <taxon>Haplorrhini</taxon>
        <taxon>Catarrhini</taxon>
        <taxon>Hominidae</taxon>
        <taxon>Pongo</taxon>
    </lineage>
</organism>
<keyword evidence="5" id="KW-0029">Amino-acid transport</keyword>
<evidence type="ECO:0000256" key="3">
    <source>
        <dbReference type="ARBA" id="ARBA00022448"/>
    </source>
</evidence>
<gene>
    <name evidence="10" type="primary">SFXN2</name>
</gene>
<dbReference type="OrthoDB" id="6608471at2759"/>
<reference evidence="10" key="3">
    <citation type="submission" date="2025-09" db="UniProtKB">
        <authorList>
            <consortium name="Ensembl"/>
        </authorList>
    </citation>
    <scope>IDENTIFICATION</scope>
</reference>
<dbReference type="GO" id="GO:0015075">
    <property type="term" value="F:monoatomic ion transmembrane transporter activity"/>
    <property type="evidence" value="ECO:0007669"/>
    <property type="project" value="InterPro"/>
</dbReference>
<feature type="transmembrane region" description="Helical" evidence="9">
    <location>
        <begin position="238"/>
        <end position="264"/>
    </location>
</feature>
<dbReference type="InterPro" id="IPR004686">
    <property type="entry name" value="Mtc"/>
</dbReference>
<evidence type="ECO:0000256" key="6">
    <source>
        <dbReference type="ARBA" id="ARBA00022989"/>
    </source>
</evidence>
<dbReference type="HOGENOM" id="CLU_039425_1_0_1"/>
<dbReference type="AlphaFoldDB" id="H2NBG2"/>
<keyword evidence="8 9" id="KW-0472">Membrane</keyword>
<evidence type="ECO:0000256" key="4">
    <source>
        <dbReference type="ARBA" id="ARBA00022692"/>
    </source>
</evidence>
<dbReference type="eggNOG" id="KOG3767">
    <property type="taxonomic scope" value="Eukaryota"/>
</dbReference>
<dbReference type="NCBIfam" id="TIGR00798">
    <property type="entry name" value="mtc"/>
    <property type="match status" value="1"/>
</dbReference>
<evidence type="ECO:0000256" key="9">
    <source>
        <dbReference type="RuleBase" id="RU362000"/>
    </source>
</evidence>
<dbReference type="RefSeq" id="XP_024109357.1">
    <property type="nucleotide sequence ID" value="XM_024253589.3"/>
</dbReference>
<sequence>MMYPVRGTEGSTVLYVSKMEADPSGFNIDAPRWDQRTFLGRVKHFLNITDPRTVFVSERELDWAKVMVEKSRMGVVPPGTQVEQLLYAKKLYDSAFHPDTGEKMNVIGRMSFQLPGGMILTGFMLQFYRTMPAVIFWQWVNQSFNALVNYTNRNAASPTSVRQMALSYFTATTTAVATAVGMNMLTKKAPPLVGRWVPFAAVAAANCVNIPMMRQQELIQGICVKDRNENEIGHSRRAAAIGITQVVISRITMSAPGMILLPVIMERLEKLHFMQKVKVLHAPLQVMLSGCFLIFMVPVACGLFPQKCELPVSYLERKLQDTIKAKYGELEPYVYFNKGL</sequence>
<dbReference type="GeneID" id="100439132"/>
<reference evidence="10" key="2">
    <citation type="submission" date="2025-08" db="UniProtKB">
        <authorList>
            <consortium name="Ensembl"/>
        </authorList>
    </citation>
    <scope>IDENTIFICATION</scope>
</reference>
<dbReference type="GO" id="GO:0140300">
    <property type="term" value="P:serine import into mitochondrion"/>
    <property type="evidence" value="ECO:0007669"/>
    <property type="project" value="TreeGrafter"/>
</dbReference>
<comment type="similarity">
    <text evidence="2 9">Belongs to the sideroflexin family.</text>
</comment>
<dbReference type="Pfam" id="PF03820">
    <property type="entry name" value="SFXNs"/>
    <property type="match status" value="1"/>
</dbReference>
<keyword evidence="4 9" id="KW-0812">Transmembrane</keyword>
<dbReference type="InParanoid" id="H2NBG2"/>
<evidence type="ECO:0000313" key="10">
    <source>
        <dbReference type="Ensembl" id="ENSPPYP00000003035.3"/>
    </source>
</evidence>
<feature type="transmembrane region" description="Helical" evidence="9">
    <location>
        <begin position="119"/>
        <end position="140"/>
    </location>
</feature>
<dbReference type="FunCoup" id="H2NBG2">
    <property type="interactions" value="681"/>
</dbReference>
<evidence type="ECO:0000313" key="11">
    <source>
        <dbReference type="Proteomes" id="UP000001595"/>
    </source>
</evidence>
<keyword evidence="11" id="KW-1185">Reference proteome</keyword>
<dbReference type="GO" id="GO:0005743">
    <property type="term" value="C:mitochondrial inner membrane"/>
    <property type="evidence" value="ECO:0007669"/>
    <property type="project" value="TreeGrafter"/>
</dbReference>
<evidence type="ECO:0000256" key="7">
    <source>
        <dbReference type="ARBA" id="ARBA00023128"/>
    </source>
</evidence>
<dbReference type="PANTHER" id="PTHR11153:SF14">
    <property type="entry name" value="SIDEROFLEXIN-2"/>
    <property type="match status" value="1"/>
</dbReference>
<dbReference type="GeneTree" id="ENSGT01030000234641"/>
<dbReference type="GO" id="GO:0005741">
    <property type="term" value="C:mitochondrial outer membrane"/>
    <property type="evidence" value="ECO:0007669"/>
    <property type="project" value="Ensembl"/>
</dbReference>
<proteinExistence type="inferred from homology"/>
<feature type="transmembrane region" description="Helical" evidence="9">
    <location>
        <begin position="165"/>
        <end position="185"/>
    </location>
</feature>
<evidence type="ECO:0000256" key="5">
    <source>
        <dbReference type="ARBA" id="ARBA00022970"/>
    </source>
</evidence>
<feature type="transmembrane region" description="Helical" evidence="9">
    <location>
        <begin position="284"/>
        <end position="304"/>
    </location>
</feature>
<dbReference type="RefSeq" id="XP_054379435.1">
    <property type="nucleotide sequence ID" value="XM_054523460.2"/>
</dbReference>
<evidence type="ECO:0000256" key="1">
    <source>
        <dbReference type="ARBA" id="ARBA00004225"/>
    </source>
</evidence>
<comment type="subcellular location">
    <subcellularLocation>
        <location evidence="1 9">Mitochondrion membrane</location>
        <topology evidence="1 9">Multi-pass membrane protein</topology>
    </subcellularLocation>
</comment>
<reference evidence="10 11" key="1">
    <citation type="submission" date="2008-02" db="EMBL/GenBank/DDBJ databases">
        <title>A 6x draft sequence assembly of the Pongo pygmaeus abelii genome.</title>
        <authorList>
            <person name="Wilson R.K."/>
            <person name="Mardis E."/>
        </authorList>
    </citation>
    <scope>NUCLEOTIDE SEQUENCE [LARGE SCALE GENOMIC DNA]</scope>
</reference>
<dbReference type="Proteomes" id="UP000001595">
    <property type="component" value="Chromosome 10"/>
</dbReference>
<dbReference type="RefSeq" id="XP_009244030.1">
    <property type="nucleotide sequence ID" value="XM_009245755.4"/>
</dbReference>